<feature type="transmembrane region" description="Helical" evidence="1">
    <location>
        <begin position="74"/>
        <end position="99"/>
    </location>
</feature>
<comment type="caution">
    <text evidence="3">The sequence shown here is derived from an EMBL/GenBank/DDBJ whole genome shotgun (WGS) entry which is preliminary data.</text>
</comment>
<feature type="transmembrane region" description="Helical" evidence="1">
    <location>
        <begin position="144"/>
        <end position="172"/>
    </location>
</feature>
<dbReference type="SMART" id="SM00240">
    <property type="entry name" value="FHA"/>
    <property type="match status" value="2"/>
</dbReference>
<dbReference type="Gene3D" id="2.60.200.20">
    <property type="match status" value="2"/>
</dbReference>
<dbReference type="Pfam" id="PF00498">
    <property type="entry name" value="FHA"/>
    <property type="match status" value="1"/>
</dbReference>
<feature type="transmembrane region" description="Helical" evidence="1">
    <location>
        <begin position="111"/>
        <end position="132"/>
    </location>
</feature>
<proteinExistence type="predicted"/>
<dbReference type="Proteomes" id="UP000727962">
    <property type="component" value="Unassembled WGS sequence"/>
</dbReference>
<protein>
    <submittedName>
        <fullName evidence="3">FHA domain-containing protein</fullName>
    </submittedName>
</protein>
<dbReference type="PROSITE" id="PS50006">
    <property type="entry name" value="FHA_DOMAIN"/>
    <property type="match status" value="2"/>
</dbReference>
<dbReference type="Pfam" id="PF16697">
    <property type="entry name" value="Yop-YscD_cpl"/>
    <property type="match status" value="1"/>
</dbReference>
<dbReference type="InterPro" id="IPR050923">
    <property type="entry name" value="Cell_Proc_Reg/RNA_Proc"/>
</dbReference>
<feature type="transmembrane region" description="Helical" evidence="1">
    <location>
        <begin position="184"/>
        <end position="205"/>
    </location>
</feature>
<organism evidence="3 4">
    <name type="scientific">Fimbriimonas ginsengisoli</name>
    <dbReference type="NCBI Taxonomy" id="1005039"/>
    <lineage>
        <taxon>Bacteria</taxon>
        <taxon>Bacillati</taxon>
        <taxon>Armatimonadota</taxon>
        <taxon>Fimbriimonadia</taxon>
        <taxon>Fimbriimonadales</taxon>
        <taxon>Fimbriimonadaceae</taxon>
        <taxon>Fimbriimonas</taxon>
    </lineage>
</organism>
<dbReference type="AlphaFoldDB" id="A0A931LUU1"/>
<gene>
    <name evidence="3" type="ORF">HYR64_05645</name>
</gene>
<feature type="transmembrane region" description="Helical" evidence="1">
    <location>
        <begin position="39"/>
        <end position="62"/>
    </location>
</feature>
<accession>A0A931LUU1</accession>
<feature type="domain" description="FHA" evidence="2">
    <location>
        <begin position="233"/>
        <end position="283"/>
    </location>
</feature>
<dbReference type="InterPro" id="IPR032030">
    <property type="entry name" value="YscD_cytoplasmic_dom"/>
</dbReference>
<dbReference type="InterPro" id="IPR008984">
    <property type="entry name" value="SMAD_FHA_dom_sf"/>
</dbReference>
<dbReference type="EMBL" id="JACOSL010000036">
    <property type="protein sequence ID" value="MBI1756573.1"/>
    <property type="molecule type" value="Genomic_DNA"/>
</dbReference>
<sequence length="439" mass="44932">MAQLPQKAVAGLAAGLVAWAAMEPFAPKDVLDRAAWERWEVWLTICLGAFIGAVVCGLDGYLAGSRTHMWQRGVAGFFFGAIGGLIGHQVGAVVVLRAFGEGAFSAAGNPIGIIVARTLALTFIGAGLGLAIGASSFSARRATLGLLGGAIGGGIGGAVFDIVGGLVGSAVLAARGQASGEVGALPRAIFAMVLGAAVALFVGLIEQLGRSAWLRLELGRNEGREWPVDRPQTVIGRSETADVPLFGDPAIAPTHAVVLRSADQYWIADGGSGQPVLLNGQPLTAQAPLADGAVIQVGATCLRFMMKGGAFRRPSEMYGGQAYPMQPVAPQQVAAPTPSPLVPAAGLWLVALDGPLAGQRFPVAGTIEVGRECPPIPLGFDSSASRRHASLTPSPAGIEVRDLGSTNGTFVDGQRIQTALAGPGQTVRIGATSFRVELQ</sequence>
<feature type="domain" description="FHA" evidence="2">
    <location>
        <begin position="367"/>
        <end position="416"/>
    </location>
</feature>
<dbReference type="InterPro" id="IPR000253">
    <property type="entry name" value="FHA_dom"/>
</dbReference>
<evidence type="ECO:0000313" key="4">
    <source>
        <dbReference type="Proteomes" id="UP000727962"/>
    </source>
</evidence>
<keyword evidence="1" id="KW-0472">Membrane</keyword>
<evidence type="ECO:0000259" key="2">
    <source>
        <dbReference type="PROSITE" id="PS50006"/>
    </source>
</evidence>
<dbReference type="CDD" id="cd00060">
    <property type="entry name" value="FHA"/>
    <property type="match status" value="2"/>
</dbReference>
<keyword evidence="1" id="KW-0812">Transmembrane</keyword>
<dbReference type="PANTHER" id="PTHR23308">
    <property type="entry name" value="NUCLEAR INHIBITOR OF PROTEIN PHOSPHATASE-1"/>
    <property type="match status" value="1"/>
</dbReference>
<evidence type="ECO:0000256" key="1">
    <source>
        <dbReference type="SAM" id="Phobius"/>
    </source>
</evidence>
<evidence type="ECO:0000313" key="3">
    <source>
        <dbReference type="EMBL" id="MBI1756573.1"/>
    </source>
</evidence>
<name>A0A931LUU1_FIMGI</name>
<keyword evidence="1" id="KW-1133">Transmembrane helix</keyword>
<reference evidence="3" key="1">
    <citation type="submission" date="2020-07" db="EMBL/GenBank/DDBJ databases">
        <title>Huge and variable diversity of episymbiotic CPR bacteria and DPANN archaea in groundwater ecosystems.</title>
        <authorList>
            <person name="He C.Y."/>
            <person name="Keren R."/>
            <person name="Whittaker M."/>
            <person name="Farag I.F."/>
            <person name="Doudna J."/>
            <person name="Cate J.H.D."/>
            <person name="Banfield J.F."/>
        </authorList>
    </citation>
    <scope>NUCLEOTIDE SEQUENCE</scope>
    <source>
        <strain evidence="3">NC_groundwater_17_Pr7_B-0.1um_64_12</strain>
    </source>
</reference>
<dbReference type="SUPFAM" id="SSF49879">
    <property type="entry name" value="SMAD/FHA domain"/>
    <property type="match status" value="2"/>
</dbReference>